<dbReference type="EMBL" id="DTGT01000046">
    <property type="protein sequence ID" value="HGH59940.1"/>
    <property type="molecule type" value="Genomic_DNA"/>
</dbReference>
<name>A0A7C4AQ70_9BACT</name>
<proteinExistence type="predicted"/>
<feature type="compositionally biased region" description="Polar residues" evidence="1">
    <location>
        <begin position="101"/>
        <end position="113"/>
    </location>
</feature>
<feature type="region of interest" description="Disordered" evidence="1">
    <location>
        <begin position="95"/>
        <end position="126"/>
    </location>
</feature>
<comment type="caution">
    <text evidence="2">The sequence shown here is derived from an EMBL/GenBank/DDBJ whole genome shotgun (WGS) entry which is preliminary data.</text>
</comment>
<evidence type="ECO:0000313" key="2">
    <source>
        <dbReference type="EMBL" id="HGH59940.1"/>
    </source>
</evidence>
<organism evidence="2">
    <name type="scientific">Desulfomonile tiedjei</name>
    <dbReference type="NCBI Taxonomy" id="2358"/>
    <lineage>
        <taxon>Bacteria</taxon>
        <taxon>Pseudomonadati</taxon>
        <taxon>Thermodesulfobacteriota</taxon>
        <taxon>Desulfomonilia</taxon>
        <taxon>Desulfomonilales</taxon>
        <taxon>Desulfomonilaceae</taxon>
        <taxon>Desulfomonile</taxon>
    </lineage>
</organism>
<gene>
    <name evidence="2" type="ORF">ENV54_01430</name>
</gene>
<dbReference type="AlphaFoldDB" id="A0A7C4AQ70"/>
<protein>
    <submittedName>
        <fullName evidence="2">Uncharacterized protein</fullName>
    </submittedName>
</protein>
<reference evidence="2" key="1">
    <citation type="journal article" date="2020" name="mSystems">
        <title>Genome- and Community-Level Interaction Insights into Carbon Utilization and Element Cycling Functions of Hydrothermarchaeota in Hydrothermal Sediment.</title>
        <authorList>
            <person name="Zhou Z."/>
            <person name="Liu Y."/>
            <person name="Xu W."/>
            <person name="Pan J."/>
            <person name="Luo Z.H."/>
            <person name="Li M."/>
        </authorList>
    </citation>
    <scope>NUCLEOTIDE SEQUENCE [LARGE SCALE GENOMIC DNA]</scope>
    <source>
        <strain evidence="2">SpSt-769</strain>
    </source>
</reference>
<accession>A0A7C4AQ70</accession>
<sequence>MIGKILRIMVLGTGIIALPMCCFAESGLIPVKPSYTEAAFTPSKATDPTDSEAVPTPSPRDQMYVFWVLGKMLSYPVDKVESFVLSKLKRNNDAVAATPAGASSQPNPFQSVNWREIPPAPPARPR</sequence>
<evidence type="ECO:0000256" key="1">
    <source>
        <dbReference type="SAM" id="MobiDB-lite"/>
    </source>
</evidence>